<gene>
    <name evidence="4" type="ORF">OG398_06765</name>
</gene>
<organism evidence="4">
    <name type="scientific">Streptomyces sp. NBC_00008</name>
    <dbReference type="NCBI Taxonomy" id="2903610"/>
    <lineage>
        <taxon>Bacteria</taxon>
        <taxon>Bacillati</taxon>
        <taxon>Actinomycetota</taxon>
        <taxon>Actinomycetes</taxon>
        <taxon>Kitasatosporales</taxon>
        <taxon>Streptomycetaceae</taxon>
        <taxon>Streptomyces</taxon>
    </lineage>
</organism>
<dbReference type="Pfam" id="PF14257">
    <property type="entry name" value="DUF4349"/>
    <property type="match status" value="1"/>
</dbReference>
<evidence type="ECO:0000256" key="1">
    <source>
        <dbReference type="SAM" id="MobiDB-lite"/>
    </source>
</evidence>
<feature type="compositionally biased region" description="Basic and acidic residues" evidence="1">
    <location>
        <begin position="8"/>
        <end position="23"/>
    </location>
</feature>
<evidence type="ECO:0000313" key="4">
    <source>
        <dbReference type="EMBL" id="WTW67989.1"/>
    </source>
</evidence>
<dbReference type="InterPro" id="IPR025645">
    <property type="entry name" value="DUF4349"/>
</dbReference>
<dbReference type="EMBL" id="CP108313">
    <property type="protein sequence ID" value="WTW67989.1"/>
    <property type="molecule type" value="Genomic_DNA"/>
</dbReference>
<sequence length="325" mass="33533">MHAVPATRTDRHADRQGRRDRPGRPGARRTQIALAAGLLTAVLALSGCGGAGDDSGKSTDRRAAAPAQQNGAGSAAGGAEKSAGGSAAAKKPDPSAAAHVIRTASLSVEVKSAPEAAAAARVTAEGAGGLVADEKTEQVDAERASSHVVLRVPQGEYDSVLRELSGTGKLLSRTSTAKDVTDQVVDVESRIASQRTSVARVRKLMDRADELSEVVSLEGELSNRQAALESMLAEQASLKDRTTLATITLYLSEPEPHAKAVADDDEDGPGFLDALSGGWHVFVTVIKWLAMALGAAAPFLAVAAVVVVLWQRLGRRGGKAGPEGE</sequence>
<feature type="region of interest" description="Disordered" evidence="1">
    <location>
        <begin position="1"/>
        <end position="32"/>
    </location>
</feature>
<accession>A0AAU2VKG0</accession>
<evidence type="ECO:0000259" key="3">
    <source>
        <dbReference type="Pfam" id="PF14257"/>
    </source>
</evidence>
<feature type="compositionally biased region" description="Basic and acidic residues" evidence="1">
    <location>
        <begin position="54"/>
        <end position="63"/>
    </location>
</feature>
<keyword evidence="2" id="KW-0812">Transmembrane</keyword>
<keyword evidence="2" id="KW-1133">Transmembrane helix</keyword>
<dbReference type="AlphaFoldDB" id="A0AAU2VKG0"/>
<name>A0AAU2VKG0_9ACTN</name>
<feature type="transmembrane region" description="Helical" evidence="2">
    <location>
        <begin position="288"/>
        <end position="310"/>
    </location>
</feature>
<feature type="compositionally biased region" description="Low complexity" evidence="1">
    <location>
        <begin position="64"/>
        <end position="94"/>
    </location>
</feature>
<evidence type="ECO:0000256" key="2">
    <source>
        <dbReference type="SAM" id="Phobius"/>
    </source>
</evidence>
<proteinExistence type="predicted"/>
<keyword evidence="2" id="KW-0472">Membrane</keyword>
<feature type="domain" description="DUF4349" evidence="3">
    <location>
        <begin position="99"/>
        <end position="310"/>
    </location>
</feature>
<feature type="region of interest" description="Disordered" evidence="1">
    <location>
        <begin position="49"/>
        <end position="94"/>
    </location>
</feature>
<protein>
    <submittedName>
        <fullName evidence="4">DUF4349 domain-containing protein</fullName>
    </submittedName>
</protein>
<reference evidence="4" key="1">
    <citation type="submission" date="2022-10" db="EMBL/GenBank/DDBJ databases">
        <title>The complete genomes of actinobacterial strains from the NBC collection.</title>
        <authorList>
            <person name="Joergensen T.S."/>
            <person name="Alvarez Arevalo M."/>
            <person name="Sterndorff E.B."/>
            <person name="Faurdal D."/>
            <person name="Vuksanovic O."/>
            <person name="Mourched A.-S."/>
            <person name="Charusanti P."/>
            <person name="Shaw S."/>
            <person name="Blin K."/>
            <person name="Weber T."/>
        </authorList>
    </citation>
    <scope>NUCLEOTIDE SEQUENCE</scope>
    <source>
        <strain evidence="4">NBC_00008</strain>
    </source>
</reference>